<keyword evidence="2" id="KW-1185">Reference proteome</keyword>
<sequence length="73" mass="8169">MAALGFVRYFVYEDAEDDVEIWPKMTTTFEEADGPDWGVPAEADDFVMDHRSVMSRAKVKVAAEQAVKDAAKL</sequence>
<name>A0A9P0ZLN7_CUSEU</name>
<gene>
    <name evidence="1" type="ORF">CEURO_LOCUS17690</name>
</gene>
<dbReference type="Proteomes" id="UP001152484">
    <property type="component" value="Unassembled WGS sequence"/>
</dbReference>
<evidence type="ECO:0000313" key="1">
    <source>
        <dbReference type="EMBL" id="CAH9107294.1"/>
    </source>
</evidence>
<evidence type="ECO:0000313" key="2">
    <source>
        <dbReference type="Proteomes" id="UP001152484"/>
    </source>
</evidence>
<dbReference type="AlphaFoldDB" id="A0A9P0ZLN7"/>
<reference evidence="1" key="1">
    <citation type="submission" date="2022-07" db="EMBL/GenBank/DDBJ databases">
        <authorList>
            <person name="Macas J."/>
            <person name="Novak P."/>
            <person name="Neumann P."/>
        </authorList>
    </citation>
    <scope>NUCLEOTIDE SEQUENCE</scope>
</reference>
<feature type="non-terminal residue" evidence="1">
    <location>
        <position position="73"/>
    </location>
</feature>
<protein>
    <submittedName>
        <fullName evidence="1">Uncharacterized protein</fullName>
    </submittedName>
</protein>
<comment type="caution">
    <text evidence="1">The sequence shown here is derived from an EMBL/GenBank/DDBJ whole genome shotgun (WGS) entry which is preliminary data.</text>
</comment>
<accession>A0A9P0ZLN7</accession>
<dbReference type="EMBL" id="CAMAPE010000050">
    <property type="protein sequence ID" value="CAH9107294.1"/>
    <property type="molecule type" value="Genomic_DNA"/>
</dbReference>
<organism evidence="1 2">
    <name type="scientific">Cuscuta europaea</name>
    <name type="common">European dodder</name>
    <dbReference type="NCBI Taxonomy" id="41803"/>
    <lineage>
        <taxon>Eukaryota</taxon>
        <taxon>Viridiplantae</taxon>
        <taxon>Streptophyta</taxon>
        <taxon>Embryophyta</taxon>
        <taxon>Tracheophyta</taxon>
        <taxon>Spermatophyta</taxon>
        <taxon>Magnoliopsida</taxon>
        <taxon>eudicotyledons</taxon>
        <taxon>Gunneridae</taxon>
        <taxon>Pentapetalae</taxon>
        <taxon>asterids</taxon>
        <taxon>lamiids</taxon>
        <taxon>Solanales</taxon>
        <taxon>Convolvulaceae</taxon>
        <taxon>Cuscuteae</taxon>
        <taxon>Cuscuta</taxon>
        <taxon>Cuscuta subgen. Cuscuta</taxon>
    </lineage>
</organism>
<dbReference type="OrthoDB" id="1324389at2759"/>
<proteinExistence type="predicted"/>